<dbReference type="PANTHER" id="PTHR31450:SF4">
    <property type="entry name" value="LEUCINE-RICH REPEAT-CONTAINING PROTEIN 19"/>
    <property type="match status" value="1"/>
</dbReference>
<sequence length="312" mass="35337">MKILLLMIWSGIITVVNAQQSTAEPISNGTAFCTDTLKCTDLEKYSNCTILRIIMNNITSLPINYFCVLKKLEILNLSHNSIQTINESSFECLQYQKILDLSNKSLDIKETLKDLQNSLNLTISGNPLNCTCSLENGLNNITVKLEDKHVTYCASPKNTTIVDIFKRLNCSDTGSTKVIVSTTALDKTKNTTVFQPESFNGTTSAPRKGNSWTFLVGVIVVGIVTSLVILFAVKFPRWYDYLLSYNHHRLKEETPDLFEEEFNVDIDLSNNGQIMEEEETVIVFEQMHSFVPEEDGFIEDKYIDERDLRVES</sequence>
<dbReference type="GO" id="GO:0005886">
    <property type="term" value="C:plasma membrane"/>
    <property type="evidence" value="ECO:0000318"/>
    <property type="project" value="GO_Central"/>
</dbReference>
<evidence type="ECO:0000313" key="1">
    <source>
        <dbReference type="Proteomes" id="UP000186698"/>
    </source>
</evidence>
<dbReference type="RefSeq" id="XP_018113172.1">
    <property type="nucleotide sequence ID" value="XM_018257683.2"/>
</dbReference>
<dbReference type="Proteomes" id="UP000186698">
    <property type="component" value="Chromosome 1L"/>
</dbReference>
<dbReference type="GO" id="GO:1901224">
    <property type="term" value="P:positive regulation of non-canonical NF-kappaB signal transduction"/>
    <property type="evidence" value="ECO:0000318"/>
    <property type="project" value="GO_Central"/>
</dbReference>
<dbReference type="GO" id="GO:0002224">
    <property type="term" value="P:toll-like receptor signaling pathway"/>
    <property type="evidence" value="ECO:0000318"/>
    <property type="project" value="GO_Central"/>
</dbReference>
<dbReference type="Pfam" id="PF15176">
    <property type="entry name" value="LRR19-TM"/>
    <property type="match status" value="1"/>
</dbReference>
<dbReference type="Bgee" id="108713937">
    <property type="expression patterns" value="Expressed in intestine and 6 other cell types or tissues"/>
</dbReference>
<proteinExistence type="predicted"/>
<dbReference type="OrthoDB" id="1394818at2759"/>
<dbReference type="SUPFAM" id="SSF52058">
    <property type="entry name" value="L domain-like"/>
    <property type="match status" value="1"/>
</dbReference>
<dbReference type="PANTHER" id="PTHR31450">
    <property type="entry name" value="LEUCINE-RICH REPEAT-CONTAINING PROTEIN 19 LRRC19 FAMILY MEMBER"/>
    <property type="match status" value="1"/>
</dbReference>
<gene>
    <name evidence="2" type="primary">LOC108713937</name>
</gene>
<accession>A0A1L8HY11</accession>
<dbReference type="CTD" id="108713937"/>
<dbReference type="AlphaFoldDB" id="A0A1L8HY11"/>
<reference evidence="2" key="1">
    <citation type="submission" date="2025-08" db="UniProtKB">
        <authorList>
            <consortium name="RefSeq"/>
        </authorList>
    </citation>
    <scope>IDENTIFICATION</scope>
    <source>
        <strain evidence="2">J_2021</strain>
        <tissue evidence="2">Erythrocytes</tissue>
    </source>
</reference>
<keyword evidence="1" id="KW-1185">Reference proteome</keyword>
<dbReference type="InterPro" id="IPR001611">
    <property type="entry name" value="Leu-rich_rpt"/>
</dbReference>
<name>A0A1L8HY11_XENLA</name>
<dbReference type="PROSITE" id="PS51450">
    <property type="entry name" value="LRR"/>
    <property type="match status" value="1"/>
</dbReference>
<evidence type="ECO:0000313" key="2">
    <source>
        <dbReference type="RefSeq" id="XP_018113172.1"/>
    </source>
</evidence>
<protein>
    <submittedName>
        <fullName evidence="2">Leucine-rich repeat-containing protein 19</fullName>
    </submittedName>
</protein>
<dbReference type="OMA" id="HIILVIC"/>
<dbReference type="STRING" id="8355.A0A1L8HY11"/>
<dbReference type="PaxDb" id="8355-A0A1L8HY11"/>
<dbReference type="GO" id="GO:0038023">
    <property type="term" value="F:signaling receptor activity"/>
    <property type="evidence" value="ECO:0000318"/>
    <property type="project" value="GO_Central"/>
</dbReference>
<dbReference type="KEGG" id="xla:108713937"/>
<dbReference type="InterPro" id="IPR032675">
    <property type="entry name" value="LRR_dom_sf"/>
</dbReference>
<organism evidence="1 2">
    <name type="scientific">Xenopus laevis</name>
    <name type="common">African clawed frog</name>
    <dbReference type="NCBI Taxonomy" id="8355"/>
    <lineage>
        <taxon>Eukaryota</taxon>
        <taxon>Metazoa</taxon>
        <taxon>Chordata</taxon>
        <taxon>Craniata</taxon>
        <taxon>Vertebrata</taxon>
        <taxon>Euteleostomi</taxon>
        <taxon>Amphibia</taxon>
        <taxon>Batrachia</taxon>
        <taxon>Anura</taxon>
        <taxon>Pipoidea</taxon>
        <taxon>Pipidae</taxon>
        <taxon>Xenopodinae</taxon>
        <taxon>Xenopus</taxon>
        <taxon>Xenopus</taxon>
    </lineage>
</organism>
<dbReference type="InterPro" id="IPR003591">
    <property type="entry name" value="Leu-rich_rpt_typical-subtyp"/>
</dbReference>
<dbReference type="Gene3D" id="3.80.10.10">
    <property type="entry name" value="Ribonuclease Inhibitor"/>
    <property type="match status" value="1"/>
</dbReference>
<dbReference type="GeneID" id="108713937"/>
<dbReference type="SMART" id="SM00369">
    <property type="entry name" value="LRR_TYP"/>
    <property type="match status" value="1"/>
</dbReference>
<dbReference type="Pfam" id="PF13855">
    <property type="entry name" value="LRR_8"/>
    <property type="match status" value="1"/>
</dbReference>